<dbReference type="PANTHER" id="PTHR10824">
    <property type="entry name" value="ACYL-COENZYME A THIOESTERASE-RELATED"/>
    <property type="match status" value="1"/>
</dbReference>
<name>E4Z036_OIKDI</name>
<accession>E4Z036</accession>
<dbReference type="PANTHER" id="PTHR10824:SF18">
    <property type="entry name" value="BILE ACID-COA:AMINO ACID N-ACYLTRANSFERASE"/>
    <property type="match status" value="1"/>
</dbReference>
<dbReference type="InterPro" id="IPR029058">
    <property type="entry name" value="AB_hydrolase_fold"/>
</dbReference>
<dbReference type="EMBL" id="FN656250">
    <property type="protein sequence ID" value="CBY41064.1"/>
    <property type="molecule type" value="Genomic_DNA"/>
</dbReference>
<evidence type="ECO:0000313" key="1">
    <source>
        <dbReference type="EMBL" id="CBY41064.1"/>
    </source>
</evidence>
<dbReference type="GO" id="GO:0006631">
    <property type="term" value="P:fatty acid metabolic process"/>
    <property type="evidence" value="ECO:0007669"/>
    <property type="project" value="TreeGrafter"/>
</dbReference>
<dbReference type="AlphaFoldDB" id="E4Z036"/>
<dbReference type="SUPFAM" id="SSF53474">
    <property type="entry name" value="alpha/beta-Hydrolases"/>
    <property type="match status" value="1"/>
</dbReference>
<gene>
    <name evidence="1" type="ORF">GSOID_T00023111001</name>
</gene>
<evidence type="ECO:0008006" key="2">
    <source>
        <dbReference type="Google" id="ProtNLM"/>
    </source>
</evidence>
<dbReference type="GO" id="GO:0047617">
    <property type="term" value="F:fatty acyl-CoA hydrolase activity"/>
    <property type="evidence" value="ECO:0007669"/>
    <property type="project" value="TreeGrafter"/>
</dbReference>
<protein>
    <recommendedName>
        <fullName evidence="2">BAAT/Acyl-CoA thioester hydrolase C-terminal domain-containing protein</fullName>
    </recommendedName>
</protein>
<proteinExistence type="predicted"/>
<dbReference type="Proteomes" id="UP000011014">
    <property type="component" value="Unassembled WGS sequence"/>
</dbReference>
<dbReference type="GO" id="GO:0006637">
    <property type="term" value="P:acyl-CoA metabolic process"/>
    <property type="evidence" value="ECO:0007669"/>
    <property type="project" value="TreeGrafter"/>
</dbReference>
<organism evidence="1">
    <name type="scientific">Oikopleura dioica</name>
    <name type="common">Tunicate</name>
    <dbReference type="NCBI Taxonomy" id="34765"/>
    <lineage>
        <taxon>Eukaryota</taxon>
        <taxon>Metazoa</taxon>
        <taxon>Chordata</taxon>
        <taxon>Tunicata</taxon>
        <taxon>Appendicularia</taxon>
        <taxon>Copelata</taxon>
        <taxon>Oikopleuridae</taxon>
        <taxon>Oikopleura</taxon>
    </lineage>
</organism>
<dbReference type="Gene3D" id="3.40.50.1820">
    <property type="entry name" value="alpha/beta hydrolase"/>
    <property type="match status" value="1"/>
</dbReference>
<sequence>MRAVPERILFGQRFSYYKKGLAPNISTNLNIKYHDTMGSTFVNYIPVKSDQFGRISLPEKQISDSISTSKCENTAFILKEFEKTTMEFELNGETEIVTVDSGVGDEIVKEELRGEIVGNLFYPSKGGKFPVIVHINGGVNHVQDARSSLLAREGYIVLELAYNVQEYGQPVLFLRDAFPLEYVEQSIKKVLAHDKAYGDTVVLIGQCKGADMATAFGSLRPDLVELVIGAVSLSFL</sequence>
<reference evidence="1" key="1">
    <citation type="journal article" date="2010" name="Science">
        <title>Plasticity of animal genome architecture unmasked by rapid evolution of a pelagic tunicate.</title>
        <authorList>
            <person name="Denoeud F."/>
            <person name="Henriet S."/>
            <person name="Mungpakdee S."/>
            <person name="Aury J.M."/>
            <person name="Da Silva C."/>
            <person name="Brinkmann H."/>
            <person name="Mikhaleva J."/>
            <person name="Olsen L.C."/>
            <person name="Jubin C."/>
            <person name="Canestro C."/>
            <person name="Bouquet J.M."/>
            <person name="Danks G."/>
            <person name="Poulain J."/>
            <person name="Campsteijn C."/>
            <person name="Adamski M."/>
            <person name="Cross I."/>
            <person name="Yadetie F."/>
            <person name="Muffato M."/>
            <person name="Louis A."/>
            <person name="Butcher S."/>
            <person name="Tsagkogeorga G."/>
            <person name="Konrad A."/>
            <person name="Singh S."/>
            <person name="Jensen M.F."/>
            <person name="Cong E.H."/>
            <person name="Eikeseth-Otteraa H."/>
            <person name="Noel B."/>
            <person name="Anthouard V."/>
            <person name="Porcel B.M."/>
            <person name="Kachouri-Lafond R."/>
            <person name="Nishino A."/>
            <person name="Ugolini M."/>
            <person name="Chourrout P."/>
            <person name="Nishida H."/>
            <person name="Aasland R."/>
            <person name="Huzurbazar S."/>
            <person name="Westhof E."/>
            <person name="Delsuc F."/>
            <person name="Lehrach H."/>
            <person name="Reinhardt R."/>
            <person name="Weissenbach J."/>
            <person name="Roy S.W."/>
            <person name="Artiguenave F."/>
            <person name="Postlethwait J.H."/>
            <person name="Manak J.R."/>
            <person name="Thompson E.M."/>
            <person name="Jaillon O."/>
            <person name="Du Pasquier L."/>
            <person name="Boudinot P."/>
            <person name="Liberles D.A."/>
            <person name="Volff J.N."/>
            <person name="Philippe H."/>
            <person name="Lenhard B."/>
            <person name="Roest Crollius H."/>
            <person name="Wincker P."/>
            <person name="Chourrout D."/>
        </authorList>
    </citation>
    <scope>NUCLEOTIDE SEQUENCE [LARGE SCALE GENOMIC DNA]</scope>
</reference>